<feature type="transmembrane region" description="Helical" evidence="5">
    <location>
        <begin position="17"/>
        <end position="38"/>
    </location>
</feature>
<evidence type="ECO:0000313" key="8">
    <source>
        <dbReference type="WBParaSite" id="MBELARI_LOCUS1289"/>
    </source>
</evidence>
<evidence type="ECO:0000256" key="4">
    <source>
        <dbReference type="ARBA" id="ARBA00023136"/>
    </source>
</evidence>
<dbReference type="PANTHER" id="PTHR46641:SF16">
    <property type="entry name" value="G-PROTEIN COUPLED RECEPTORS FAMILY 1 PROFILE DOMAIN-CONTAINING PROTEIN"/>
    <property type="match status" value="1"/>
</dbReference>
<dbReference type="PROSITE" id="PS50262">
    <property type="entry name" value="G_PROTEIN_RECEP_F1_2"/>
    <property type="match status" value="1"/>
</dbReference>
<dbReference type="GO" id="GO:0004930">
    <property type="term" value="F:G protein-coupled receptor activity"/>
    <property type="evidence" value="ECO:0007669"/>
    <property type="project" value="InterPro"/>
</dbReference>
<feature type="transmembrane region" description="Helical" evidence="5">
    <location>
        <begin position="201"/>
        <end position="224"/>
    </location>
</feature>
<feature type="transmembrane region" description="Helical" evidence="5">
    <location>
        <begin position="286"/>
        <end position="304"/>
    </location>
</feature>
<dbReference type="Gene3D" id="1.20.1070.10">
    <property type="entry name" value="Rhodopsin 7-helix transmembrane proteins"/>
    <property type="match status" value="1"/>
</dbReference>
<keyword evidence="2 5" id="KW-0812">Transmembrane</keyword>
<dbReference type="WBParaSite" id="MBELARI_LOCUS1289">
    <property type="protein sequence ID" value="MBELARI_LOCUS1289"/>
    <property type="gene ID" value="MBELARI_LOCUS1289"/>
</dbReference>
<dbReference type="InterPro" id="IPR000276">
    <property type="entry name" value="GPCR_Rhodpsn"/>
</dbReference>
<comment type="subcellular location">
    <subcellularLocation>
        <location evidence="1">Membrane</location>
    </subcellularLocation>
</comment>
<sequence length="400" mass="45727">MCHGHSEWRLVGCLIDIYLLPTLCLMGILLNSLCLAVFRTATHHPLVPTLITLSLCDLSQLTLSLFVLFIPAVHDYSESPMLGVLGQIAYLSTGLFAPLLLAANMASIWTMTYITMQRHRAIHNPLGHTAAPSRPFLPLICIVIVALTFNASKWFEYSWQFVRKEDISEPSWRESALPIVLVHQPSALAKNALYREVIDKVLYPVLVYIIPLLLLTILNFRILTTISRRPVPSDHKSRLAQERRAVTLIISIVLFFFCCHTGGLIFRWMNLVDAESDWSIVVKDVVNFLFNFNSACNPMLYFLFTRQFRDLRMSSLRRPFHGVSTSQGGFLQSNNPQTTIHSHIEPLLLKCRRVLLKGYPHARREDQSLRQDSWPLQPQEVEHAVWRKVSRGTIRRNTCG</sequence>
<accession>A0AAF3EFX8</accession>
<evidence type="ECO:0000256" key="5">
    <source>
        <dbReference type="SAM" id="Phobius"/>
    </source>
</evidence>
<evidence type="ECO:0000259" key="6">
    <source>
        <dbReference type="PROSITE" id="PS50262"/>
    </source>
</evidence>
<keyword evidence="3 5" id="KW-1133">Transmembrane helix</keyword>
<dbReference type="Pfam" id="PF00001">
    <property type="entry name" value="7tm_1"/>
    <property type="match status" value="1"/>
</dbReference>
<dbReference type="Proteomes" id="UP000887575">
    <property type="component" value="Unassembled WGS sequence"/>
</dbReference>
<dbReference type="InterPro" id="IPR017452">
    <property type="entry name" value="GPCR_Rhodpsn_7TM"/>
</dbReference>
<feature type="transmembrane region" description="Helical" evidence="5">
    <location>
        <begin position="50"/>
        <end position="70"/>
    </location>
</feature>
<keyword evidence="4 5" id="KW-0472">Membrane</keyword>
<feature type="domain" description="G-protein coupled receptors family 1 profile" evidence="6">
    <location>
        <begin position="27"/>
        <end position="301"/>
    </location>
</feature>
<dbReference type="AlphaFoldDB" id="A0AAF3EFX8"/>
<dbReference type="InterPro" id="IPR052954">
    <property type="entry name" value="GPCR-Ligand_Int"/>
</dbReference>
<dbReference type="PANTHER" id="PTHR46641">
    <property type="entry name" value="FMRFAMIDE RECEPTOR-RELATED"/>
    <property type="match status" value="1"/>
</dbReference>
<reference evidence="8" key="1">
    <citation type="submission" date="2024-02" db="UniProtKB">
        <authorList>
            <consortium name="WormBaseParasite"/>
        </authorList>
    </citation>
    <scope>IDENTIFICATION</scope>
</reference>
<evidence type="ECO:0000256" key="3">
    <source>
        <dbReference type="ARBA" id="ARBA00022989"/>
    </source>
</evidence>
<protein>
    <submittedName>
        <fullName evidence="8">G-protein coupled receptors family 1 profile domain-containing protein</fullName>
    </submittedName>
</protein>
<evidence type="ECO:0000256" key="2">
    <source>
        <dbReference type="ARBA" id="ARBA00022692"/>
    </source>
</evidence>
<feature type="transmembrane region" description="Helical" evidence="5">
    <location>
        <begin position="245"/>
        <end position="266"/>
    </location>
</feature>
<dbReference type="GO" id="GO:0016020">
    <property type="term" value="C:membrane"/>
    <property type="evidence" value="ECO:0007669"/>
    <property type="project" value="UniProtKB-SubCell"/>
</dbReference>
<feature type="transmembrane region" description="Helical" evidence="5">
    <location>
        <begin position="136"/>
        <end position="155"/>
    </location>
</feature>
<dbReference type="SUPFAM" id="SSF81321">
    <property type="entry name" value="Family A G protein-coupled receptor-like"/>
    <property type="match status" value="1"/>
</dbReference>
<proteinExistence type="predicted"/>
<feature type="transmembrane region" description="Helical" evidence="5">
    <location>
        <begin position="90"/>
        <end position="115"/>
    </location>
</feature>
<name>A0AAF3EFX8_9BILA</name>
<evidence type="ECO:0000313" key="7">
    <source>
        <dbReference type="Proteomes" id="UP000887575"/>
    </source>
</evidence>
<organism evidence="7 8">
    <name type="scientific">Mesorhabditis belari</name>
    <dbReference type="NCBI Taxonomy" id="2138241"/>
    <lineage>
        <taxon>Eukaryota</taxon>
        <taxon>Metazoa</taxon>
        <taxon>Ecdysozoa</taxon>
        <taxon>Nematoda</taxon>
        <taxon>Chromadorea</taxon>
        <taxon>Rhabditida</taxon>
        <taxon>Rhabditina</taxon>
        <taxon>Rhabditomorpha</taxon>
        <taxon>Rhabditoidea</taxon>
        <taxon>Rhabditidae</taxon>
        <taxon>Mesorhabditinae</taxon>
        <taxon>Mesorhabditis</taxon>
    </lineage>
</organism>
<evidence type="ECO:0000256" key="1">
    <source>
        <dbReference type="ARBA" id="ARBA00004370"/>
    </source>
</evidence>
<keyword evidence="7" id="KW-1185">Reference proteome</keyword>
<dbReference type="PRINTS" id="PR00237">
    <property type="entry name" value="GPCRRHODOPSN"/>
</dbReference>